<feature type="non-terminal residue" evidence="1">
    <location>
        <position position="1"/>
    </location>
</feature>
<sequence length="53" mass="5502">DIDAKSASQFRVRLNPGERTEIDGSANETITLQCGDAARTLAVVGANAAIASR</sequence>
<accession>X0VDW0</accession>
<organism evidence="1">
    <name type="scientific">marine sediment metagenome</name>
    <dbReference type="NCBI Taxonomy" id="412755"/>
    <lineage>
        <taxon>unclassified sequences</taxon>
        <taxon>metagenomes</taxon>
        <taxon>ecological metagenomes</taxon>
    </lineage>
</organism>
<gene>
    <name evidence="1" type="ORF">S01H1_26744</name>
</gene>
<protein>
    <submittedName>
        <fullName evidence="1">Uncharacterized protein</fullName>
    </submittedName>
</protein>
<proteinExistence type="predicted"/>
<dbReference type="AlphaFoldDB" id="X0VDW0"/>
<evidence type="ECO:0000313" key="1">
    <source>
        <dbReference type="EMBL" id="GAF98750.1"/>
    </source>
</evidence>
<dbReference type="EMBL" id="BARS01016229">
    <property type="protein sequence ID" value="GAF98750.1"/>
    <property type="molecule type" value="Genomic_DNA"/>
</dbReference>
<comment type="caution">
    <text evidence="1">The sequence shown here is derived from an EMBL/GenBank/DDBJ whole genome shotgun (WGS) entry which is preliminary data.</text>
</comment>
<reference evidence="1" key="1">
    <citation type="journal article" date="2014" name="Front. Microbiol.">
        <title>High frequency of phylogenetically diverse reductive dehalogenase-homologous genes in deep subseafloor sedimentary metagenomes.</title>
        <authorList>
            <person name="Kawai M."/>
            <person name="Futagami T."/>
            <person name="Toyoda A."/>
            <person name="Takaki Y."/>
            <person name="Nishi S."/>
            <person name="Hori S."/>
            <person name="Arai W."/>
            <person name="Tsubouchi T."/>
            <person name="Morono Y."/>
            <person name="Uchiyama I."/>
            <person name="Ito T."/>
            <person name="Fujiyama A."/>
            <person name="Inagaki F."/>
            <person name="Takami H."/>
        </authorList>
    </citation>
    <scope>NUCLEOTIDE SEQUENCE</scope>
    <source>
        <strain evidence="1">Expedition CK06-06</strain>
    </source>
</reference>
<name>X0VDW0_9ZZZZ</name>